<protein>
    <submittedName>
        <fullName evidence="2">Uncharacterized protein</fullName>
    </submittedName>
</protein>
<organism evidence="2 3">
    <name type="scientific">Caenorhabditis remanei</name>
    <name type="common">Caenorhabditis vulgaris</name>
    <dbReference type="NCBI Taxonomy" id="31234"/>
    <lineage>
        <taxon>Eukaryota</taxon>
        <taxon>Metazoa</taxon>
        <taxon>Ecdysozoa</taxon>
        <taxon>Nematoda</taxon>
        <taxon>Chromadorea</taxon>
        <taxon>Rhabditida</taxon>
        <taxon>Rhabditina</taxon>
        <taxon>Rhabditomorpha</taxon>
        <taxon>Rhabditoidea</taxon>
        <taxon>Rhabditidae</taxon>
        <taxon>Peloderinae</taxon>
        <taxon>Caenorhabditis</taxon>
    </lineage>
</organism>
<sequence>MPFVAEQGEQPIPNHDPVSSSAFGNDQLNDFLPRQFEGCIVIKNNNCGVQTTLSGEIRLEPFEKAVERFRKQIALAKINPIDIPKINEELRERVEKIWGPEICNRYLKLSVFSNIQVMTAQKRKRCQTEITGQAPSTPLIELLRAWRQQTTRDHQEYLCRQAEHFRRREIEIERFRQQLRHGRPRTVQSEPAQFEPVREKIGNDLIQEIRQQNAQFQVTEMDCLGNVILRAHTHLNNIGRIP</sequence>
<evidence type="ECO:0000313" key="3">
    <source>
        <dbReference type="Proteomes" id="UP000483820"/>
    </source>
</evidence>
<accession>A0A6A5HH79</accession>
<dbReference type="RefSeq" id="XP_003108815.2">
    <property type="nucleotide sequence ID" value="XM_003108767.2"/>
</dbReference>
<dbReference type="Proteomes" id="UP000483820">
    <property type="component" value="Chromosome II"/>
</dbReference>
<dbReference type="CTD" id="9820929"/>
<dbReference type="KEGG" id="crq:GCK72_006053"/>
<comment type="caution">
    <text evidence="2">The sequence shown here is derived from an EMBL/GenBank/DDBJ whole genome shotgun (WGS) entry which is preliminary data.</text>
</comment>
<dbReference type="EMBL" id="WUAV01000002">
    <property type="protein sequence ID" value="KAF1766097.1"/>
    <property type="molecule type" value="Genomic_DNA"/>
</dbReference>
<gene>
    <name evidence="2" type="ORF">GCK72_006053</name>
</gene>
<proteinExistence type="predicted"/>
<dbReference type="GeneID" id="9820929"/>
<reference evidence="2 3" key="1">
    <citation type="submission" date="2019-12" db="EMBL/GenBank/DDBJ databases">
        <title>Chromosome-level assembly of the Caenorhabditis remanei genome.</title>
        <authorList>
            <person name="Teterina A.A."/>
            <person name="Willis J.H."/>
            <person name="Phillips P.C."/>
        </authorList>
    </citation>
    <scope>NUCLEOTIDE SEQUENCE [LARGE SCALE GENOMIC DNA]</scope>
    <source>
        <strain evidence="2 3">PX506</strain>
        <tissue evidence="2">Whole organism</tissue>
    </source>
</reference>
<evidence type="ECO:0000313" key="2">
    <source>
        <dbReference type="EMBL" id="KAF1766097.1"/>
    </source>
</evidence>
<feature type="region of interest" description="Disordered" evidence="1">
    <location>
        <begin position="1"/>
        <end position="20"/>
    </location>
</feature>
<dbReference type="AlphaFoldDB" id="A0A6A5HH79"/>
<evidence type="ECO:0000256" key="1">
    <source>
        <dbReference type="SAM" id="MobiDB-lite"/>
    </source>
</evidence>
<name>A0A6A5HH79_CAERE</name>